<dbReference type="KEGG" id="bvv:BHK69_26470"/>
<name>A0A1D7U816_9HYPH</name>
<feature type="domain" description="PIN" evidence="1">
    <location>
        <begin position="4"/>
        <end position="122"/>
    </location>
</feature>
<dbReference type="STRING" id="1526658.BHK69_26470"/>
<gene>
    <name evidence="2" type="ORF">BHK69_26470</name>
</gene>
<dbReference type="InterPro" id="IPR052919">
    <property type="entry name" value="TA_system_RNase"/>
</dbReference>
<accession>A0A1D7U816</accession>
<dbReference type="OrthoDB" id="9798990at2"/>
<keyword evidence="3" id="KW-1185">Reference proteome</keyword>
<dbReference type="SUPFAM" id="SSF88723">
    <property type="entry name" value="PIN domain-like"/>
    <property type="match status" value="1"/>
</dbReference>
<evidence type="ECO:0000259" key="1">
    <source>
        <dbReference type="Pfam" id="PF01850"/>
    </source>
</evidence>
<reference evidence="2 3" key="1">
    <citation type="journal article" date="2015" name="Antonie Van Leeuwenhoek">
        <title>Bosea vaviloviae sp. nov., a new species of slow-growing rhizobia isolated from nodules of the relict species Vavilovia formosa (Stev.) Fed.</title>
        <authorList>
            <person name="Safronova V.I."/>
            <person name="Kuznetsova I.G."/>
            <person name="Sazanova A.L."/>
            <person name="Kimeklis A.K."/>
            <person name="Belimov A.A."/>
            <person name="Andronov E.E."/>
            <person name="Pinaev A.G."/>
            <person name="Chizhevskaya E.P."/>
            <person name="Pukhaev A.R."/>
            <person name="Popov K.P."/>
            <person name="Willems A."/>
            <person name="Tikhonovich I.A."/>
        </authorList>
    </citation>
    <scope>NUCLEOTIDE SEQUENCE [LARGE SCALE GENOMIC DNA]</scope>
    <source>
        <strain evidence="2 3">Vaf18</strain>
    </source>
</reference>
<evidence type="ECO:0000313" key="3">
    <source>
        <dbReference type="Proteomes" id="UP000094969"/>
    </source>
</evidence>
<proteinExistence type="predicted"/>
<sequence>MRLLLDTHVLIWAISAPQRLGDQARRDISSQKNAVFFSAASIWEIAIKAALRRSDFEIDPYEVIAEAVALGFGELAIGSQVAAGVKDLPAIHLDPFDRLLVVQAMAEPCILLTADHKLAAYSDLVRLV</sequence>
<evidence type="ECO:0000313" key="2">
    <source>
        <dbReference type="EMBL" id="AOO83512.1"/>
    </source>
</evidence>
<dbReference type="Gene3D" id="3.40.50.1010">
    <property type="entry name" value="5'-nuclease"/>
    <property type="match status" value="1"/>
</dbReference>
<dbReference type="CDD" id="cd09872">
    <property type="entry name" value="PIN_Sll0205-like"/>
    <property type="match status" value="1"/>
</dbReference>
<dbReference type="RefSeq" id="WP_069692712.1">
    <property type="nucleotide sequence ID" value="NZ_CP017147.1"/>
</dbReference>
<dbReference type="Proteomes" id="UP000094969">
    <property type="component" value="Chromosome"/>
</dbReference>
<dbReference type="PANTHER" id="PTHR36173:SF2">
    <property type="entry name" value="RIBONUCLEASE VAPC16"/>
    <property type="match status" value="1"/>
</dbReference>
<dbReference type="Pfam" id="PF01850">
    <property type="entry name" value="PIN"/>
    <property type="match status" value="1"/>
</dbReference>
<dbReference type="InterPro" id="IPR029060">
    <property type="entry name" value="PIN-like_dom_sf"/>
</dbReference>
<protein>
    <submittedName>
        <fullName evidence="2">Twitching motility protein PilT</fullName>
    </submittedName>
</protein>
<dbReference type="InterPro" id="IPR002716">
    <property type="entry name" value="PIN_dom"/>
</dbReference>
<dbReference type="PANTHER" id="PTHR36173">
    <property type="entry name" value="RIBONUCLEASE VAPC16-RELATED"/>
    <property type="match status" value="1"/>
</dbReference>
<dbReference type="InterPro" id="IPR041705">
    <property type="entry name" value="PIN_Sll0205"/>
</dbReference>
<dbReference type="AlphaFoldDB" id="A0A1D7U816"/>
<dbReference type="EMBL" id="CP017147">
    <property type="protein sequence ID" value="AOO83512.1"/>
    <property type="molecule type" value="Genomic_DNA"/>
</dbReference>
<organism evidence="2 3">
    <name type="scientific">Bosea vaviloviae</name>
    <dbReference type="NCBI Taxonomy" id="1526658"/>
    <lineage>
        <taxon>Bacteria</taxon>
        <taxon>Pseudomonadati</taxon>
        <taxon>Pseudomonadota</taxon>
        <taxon>Alphaproteobacteria</taxon>
        <taxon>Hyphomicrobiales</taxon>
        <taxon>Boseaceae</taxon>
        <taxon>Bosea</taxon>
    </lineage>
</organism>